<accession>A0A4R6RW37</accession>
<dbReference type="EMBL" id="SNYA01000006">
    <property type="protein sequence ID" value="TDP91004.1"/>
    <property type="molecule type" value="Genomic_DNA"/>
</dbReference>
<dbReference type="Pfam" id="PF04230">
    <property type="entry name" value="PS_pyruv_trans"/>
    <property type="match status" value="1"/>
</dbReference>
<evidence type="ECO:0000313" key="4">
    <source>
        <dbReference type="Proteomes" id="UP000295601"/>
    </source>
</evidence>
<protein>
    <submittedName>
        <fullName evidence="3">Polysaccharide pyruvyl transferase WcaK-like protein</fullName>
    </submittedName>
</protein>
<dbReference type="RefSeq" id="WP_133617342.1">
    <property type="nucleotide sequence ID" value="NZ_SNYA01000006.1"/>
</dbReference>
<proteinExistence type="predicted"/>
<feature type="domain" description="Polysaccharide pyruvyl transferase" evidence="2">
    <location>
        <begin position="17"/>
        <end position="333"/>
    </location>
</feature>
<dbReference type="PANTHER" id="PTHR36836">
    <property type="entry name" value="COLANIC ACID BIOSYNTHESIS PROTEIN WCAK"/>
    <property type="match status" value="1"/>
</dbReference>
<feature type="coiled-coil region" evidence="1">
    <location>
        <begin position="467"/>
        <end position="501"/>
    </location>
</feature>
<dbReference type="Proteomes" id="UP000295601">
    <property type="component" value="Unassembled WGS sequence"/>
</dbReference>
<dbReference type="PANTHER" id="PTHR36836:SF1">
    <property type="entry name" value="COLANIC ACID BIOSYNTHESIS PROTEIN WCAK"/>
    <property type="match status" value="1"/>
</dbReference>
<dbReference type="AlphaFoldDB" id="A0A4R6RW37"/>
<sequence length="524" mass="57649">MKVVVVGDMSYRGRYHLGDEAMSEVAVSELTSRGFSVTLVAGNPEVSTRMYGVPAVPRFGFIGIPQRADKIAHSDAILASVCGDAEPPAGTDVSIAALRAADALVIAGGGNLNTIGEHHLFERLTLMRIAKNLGIPLYVTSQTVGPHLLPPDQELVREIAEYARVFGVRESRTAELMRGLCGESATIVRTVDDAVLLDGSVVPIDPAKPLPERYILGSFAADERTSGLDAEAYYRELAAILDQVVSVTDIDVLLVSHLGSLERDDRETRDFDDYAHERIRGYATSGRVRVLPMMSARELIALTEGASWTLSTRYHPLVFGAGVGIPAIGIVHSYYSAVRMRGALENSGMPDCAVPMEGWRPLLGEPLLRALVARRDEFAAHLRDVGGAQREYQTRWWDGIAADLRGTGTVVRDDYSYPQGPRWTDTETQLQLSHIRIATESVQLTRLQIQMTERDTDIRQRRKAVEQRGARDQSAALERELTSLRGELTALRAELAEVRHRTRPPGAALRDRIRLALQRSRGQS</sequence>
<name>A0A4R6RW37_9MICO</name>
<comment type="caution">
    <text evidence="3">The sequence shown here is derived from an EMBL/GenBank/DDBJ whole genome shotgun (WGS) entry which is preliminary data.</text>
</comment>
<dbReference type="GO" id="GO:0016740">
    <property type="term" value="F:transferase activity"/>
    <property type="evidence" value="ECO:0007669"/>
    <property type="project" value="UniProtKB-KW"/>
</dbReference>
<keyword evidence="3" id="KW-0808">Transferase</keyword>
<reference evidence="3 4" key="1">
    <citation type="submission" date="2019-03" db="EMBL/GenBank/DDBJ databases">
        <title>Genomic analyses of the natural microbiome of Caenorhabditis elegans.</title>
        <authorList>
            <person name="Samuel B."/>
        </authorList>
    </citation>
    <scope>NUCLEOTIDE SEQUENCE [LARGE SCALE GENOMIC DNA]</scope>
    <source>
        <strain evidence="3 4">JUb18</strain>
    </source>
</reference>
<dbReference type="InterPro" id="IPR007345">
    <property type="entry name" value="Polysacch_pyruvyl_Trfase"/>
</dbReference>
<evidence type="ECO:0000313" key="3">
    <source>
        <dbReference type="EMBL" id="TDP91004.1"/>
    </source>
</evidence>
<keyword evidence="4" id="KW-1185">Reference proteome</keyword>
<evidence type="ECO:0000256" key="1">
    <source>
        <dbReference type="SAM" id="Coils"/>
    </source>
</evidence>
<organism evidence="3 4">
    <name type="scientific">Leucobacter luti</name>
    <dbReference type="NCBI Taxonomy" id="340320"/>
    <lineage>
        <taxon>Bacteria</taxon>
        <taxon>Bacillati</taxon>
        <taxon>Actinomycetota</taxon>
        <taxon>Actinomycetes</taxon>
        <taxon>Micrococcales</taxon>
        <taxon>Microbacteriaceae</taxon>
        <taxon>Leucobacter</taxon>
    </lineage>
</organism>
<gene>
    <name evidence="3" type="ORF">EDF62_2661</name>
</gene>
<evidence type="ECO:0000259" key="2">
    <source>
        <dbReference type="Pfam" id="PF04230"/>
    </source>
</evidence>
<keyword evidence="1" id="KW-0175">Coiled coil</keyword>
<dbReference type="OrthoDB" id="3268731at2"/>